<feature type="region of interest" description="Disordered" evidence="2">
    <location>
        <begin position="205"/>
        <end position="232"/>
    </location>
</feature>
<proteinExistence type="predicted"/>
<keyword evidence="1" id="KW-0175">Coiled coil</keyword>
<evidence type="ECO:0000313" key="4">
    <source>
        <dbReference type="Proteomes" id="UP000257109"/>
    </source>
</evidence>
<feature type="compositionally biased region" description="Low complexity" evidence="2">
    <location>
        <begin position="211"/>
        <end position="223"/>
    </location>
</feature>
<name>A0A371FVV2_MUCPR</name>
<evidence type="ECO:0000313" key="3">
    <source>
        <dbReference type="EMBL" id="RDX82183.1"/>
    </source>
</evidence>
<dbReference type="OrthoDB" id="1431337at2759"/>
<keyword evidence="4" id="KW-1185">Reference proteome</keyword>
<dbReference type="AlphaFoldDB" id="A0A371FVV2"/>
<comment type="caution">
    <text evidence="3">The sequence shown here is derived from an EMBL/GenBank/DDBJ whole genome shotgun (WGS) entry which is preliminary data.</text>
</comment>
<feature type="coiled-coil region" evidence="1">
    <location>
        <begin position="38"/>
        <end position="88"/>
    </location>
</feature>
<accession>A0A371FVV2</accession>
<evidence type="ECO:0000256" key="2">
    <source>
        <dbReference type="SAM" id="MobiDB-lite"/>
    </source>
</evidence>
<protein>
    <submittedName>
        <fullName evidence="3">Uncharacterized protein</fullName>
    </submittedName>
</protein>
<evidence type="ECO:0000256" key="1">
    <source>
        <dbReference type="SAM" id="Coils"/>
    </source>
</evidence>
<reference evidence="3" key="1">
    <citation type="submission" date="2018-05" db="EMBL/GenBank/DDBJ databases">
        <title>Draft genome of Mucuna pruriens seed.</title>
        <authorList>
            <person name="Nnadi N.E."/>
            <person name="Vos R."/>
            <person name="Hasami M.H."/>
            <person name="Devisetty U.K."/>
            <person name="Aguiy J.C."/>
        </authorList>
    </citation>
    <scope>NUCLEOTIDE SEQUENCE [LARGE SCALE GENOMIC DNA]</scope>
    <source>
        <strain evidence="3">JCA_2017</strain>
    </source>
</reference>
<dbReference type="EMBL" id="QJKJ01007704">
    <property type="protein sequence ID" value="RDX82183.1"/>
    <property type="molecule type" value="Genomic_DNA"/>
</dbReference>
<dbReference type="Proteomes" id="UP000257109">
    <property type="component" value="Unassembled WGS sequence"/>
</dbReference>
<gene>
    <name evidence="3" type="ORF">CR513_37058</name>
</gene>
<organism evidence="3 4">
    <name type="scientific">Mucuna pruriens</name>
    <name type="common">Velvet bean</name>
    <name type="synonym">Dolichos pruriens</name>
    <dbReference type="NCBI Taxonomy" id="157652"/>
    <lineage>
        <taxon>Eukaryota</taxon>
        <taxon>Viridiplantae</taxon>
        <taxon>Streptophyta</taxon>
        <taxon>Embryophyta</taxon>
        <taxon>Tracheophyta</taxon>
        <taxon>Spermatophyta</taxon>
        <taxon>Magnoliopsida</taxon>
        <taxon>eudicotyledons</taxon>
        <taxon>Gunneridae</taxon>
        <taxon>Pentapetalae</taxon>
        <taxon>rosids</taxon>
        <taxon>fabids</taxon>
        <taxon>Fabales</taxon>
        <taxon>Fabaceae</taxon>
        <taxon>Papilionoideae</taxon>
        <taxon>50 kb inversion clade</taxon>
        <taxon>NPAAA clade</taxon>
        <taxon>indigoferoid/millettioid clade</taxon>
        <taxon>Phaseoleae</taxon>
        <taxon>Mucuna</taxon>
    </lineage>
</organism>
<feature type="non-terminal residue" evidence="3">
    <location>
        <position position="1"/>
    </location>
</feature>
<sequence length="250" mass="26766">MASSPEIGTGSGPRKPSISELVSELRDSFLSGDFDLVEEALVAREARLKAELEERKREIGSLKEGIALERLQRINAELELKRLCGENNRKCKVGVLGEKERKVVGVNGSVPLKRNGDGIGSSGGKLGMVTVIDIEDSDEDVCIIQATLDKKETTSCTVITDNEHQSSSGAFQKNLLTGLAQSTGNPKRKFSSLCELDTNIDVLNGLNSDTSSSSSSSSSSSGSFDMDNLPLTSNKKMRADATSLGFNFSQ</sequence>
<feature type="non-terminal residue" evidence="3">
    <location>
        <position position="250"/>
    </location>
</feature>